<sequence length="548" mass="56193">MIVKLIRSERGSLPYVILIVLMLAVFVPGILLMTTSTELANKKDGAQKQTTELAVSGLQAFVKYPGTSADKLTYLKTGRYGWMSVANPGGTAVDYAQYAVDAGTPDTDVLDPAKIVAANSIDPNGSYKVVVAAISGDTNHNRIRDSGETLFYKKVLTAFVAPSTAGTITSVTPTPASSVAGTPQSVSVAVTASGVADDTAVTVELQASDGSSLSPPVAGSGTFKNLAANVALTIPAAVPAGTYRLQASAPGAVPASVTYTITPPFNGTISSVTPTPNMNQAGSVQFVAVKIVTTGYPDNTAVTVELVTNASASLSPLVSKSGTIFSNAANVLLQVPATVPVGDYKLKVTALSVTNAATTYSVVQTVPSNVALAITYDANGVQQSFTKTDLQNTGAISTQGVLFIPTSYGQINTVNHLAVDYNAQQGIYIGADIQTKANGDNIHLKACQGPIVIDGAGFDTGTGNADITMEAGTYISAKGTNLNAGRSLSMTANQTIDLSNPSNNPNAIVSGKSITLTARTLADIITTGTNFSRTPTKIGNANNPVQCP</sequence>
<dbReference type="Proteomes" id="UP000031967">
    <property type="component" value="Unassembled WGS sequence"/>
</dbReference>
<evidence type="ECO:0000313" key="2">
    <source>
        <dbReference type="EMBL" id="KIL42460.1"/>
    </source>
</evidence>
<dbReference type="RefSeq" id="WP_041044778.1">
    <property type="nucleotide sequence ID" value="NZ_JXAK01000001.1"/>
</dbReference>
<organism evidence="2 3">
    <name type="scientific">Gordoniibacillus kamchatkensis</name>
    <dbReference type="NCBI Taxonomy" id="1590651"/>
    <lineage>
        <taxon>Bacteria</taxon>
        <taxon>Bacillati</taxon>
        <taxon>Bacillota</taxon>
        <taxon>Bacilli</taxon>
        <taxon>Bacillales</taxon>
        <taxon>Paenibacillaceae</taxon>
        <taxon>Gordoniibacillus</taxon>
    </lineage>
</organism>
<evidence type="ECO:0000313" key="3">
    <source>
        <dbReference type="Proteomes" id="UP000031967"/>
    </source>
</evidence>
<feature type="transmembrane region" description="Helical" evidence="1">
    <location>
        <begin position="12"/>
        <end position="33"/>
    </location>
</feature>
<keyword evidence="1" id="KW-0472">Membrane</keyword>
<evidence type="ECO:0000256" key="1">
    <source>
        <dbReference type="SAM" id="Phobius"/>
    </source>
</evidence>
<keyword evidence="1" id="KW-0812">Transmembrane</keyword>
<reference evidence="2 3" key="1">
    <citation type="submission" date="2014-12" db="EMBL/GenBank/DDBJ databases">
        <title>Draft genome sequence of Paenibacillus kamchatkensis strain B-2647.</title>
        <authorList>
            <person name="Karlyshev A.V."/>
            <person name="Kudryashova E.B."/>
        </authorList>
    </citation>
    <scope>NUCLEOTIDE SEQUENCE [LARGE SCALE GENOMIC DNA]</scope>
    <source>
        <strain evidence="2 3">VKM B-2647</strain>
    </source>
</reference>
<protein>
    <submittedName>
        <fullName evidence="2">Uncharacterized protein</fullName>
    </submittedName>
</protein>
<gene>
    <name evidence="2" type="ORF">SD70_00695</name>
</gene>
<dbReference type="EMBL" id="JXAK01000001">
    <property type="protein sequence ID" value="KIL42460.1"/>
    <property type="molecule type" value="Genomic_DNA"/>
</dbReference>
<name>A0ABR5APJ7_9BACL</name>
<proteinExistence type="predicted"/>
<keyword evidence="3" id="KW-1185">Reference proteome</keyword>
<comment type="caution">
    <text evidence="2">The sequence shown here is derived from an EMBL/GenBank/DDBJ whole genome shotgun (WGS) entry which is preliminary data.</text>
</comment>
<keyword evidence="1" id="KW-1133">Transmembrane helix</keyword>
<accession>A0ABR5APJ7</accession>